<comment type="caution">
    <text evidence="2">The sequence shown here is derived from an EMBL/GenBank/DDBJ whole genome shotgun (WGS) entry which is preliminary data.</text>
</comment>
<feature type="compositionally biased region" description="Low complexity" evidence="1">
    <location>
        <begin position="146"/>
        <end position="166"/>
    </location>
</feature>
<evidence type="ECO:0000313" key="2">
    <source>
        <dbReference type="EMBL" id="MQS13553.1"/>
    </source>
</evidence>
<feature type="compositionally biased region" description="Basic and acidic residues" evidence="1">
    <location>
        <begin position="430"/>
        <end position="442"/>
    </location>
</feature>
<feature type="region of interest" description="Disordered" evidence="1">
    <location>
        <begin position="322"/>
        <end position="353"/>
    </location>
</feature>
<feature type="compositionally biased region" description="Basic residues" evidence="1">
    <location>
        <begin position="81"/>
        <end position="90"/>
    </location>
</feature>
<feature type="region of interest" description="Disordered" evidence="1">
    <location>
        <begin position="143"/>
        <end position="191"/>
    </location>
</feature>
<name>A0A6N7KVD4_9ACTN</name>
<reference evidence="2 3" key="1">
    <citation type="submission" date="2019-09" db="EMBL/GenBank/DDBJ databases">
        <title>Genome Sequences of Streptomyces kaniharaensis ATCC 21070.</title>
        <authorList>
            <person name="Zhu W."/>
            <person name="De Crecy-Lagard V."/>
            <person name="Richards N.G."/>
        </authorList>
    </citation>
    <scope>NUCLEOTIDE SEQUENCE [LARGE SCALE GENOMIC DNA]</scope>
    <source>
        <strain evidence="2 3">SF-557</strain>
    </source>
</reference>
<proteinExistence type="predicted"/>
<accession>A0A6N7KVD4</accession>
<evidence type="ECO:0000313" key="3">
    <source>
        <dbReference type="Proteomes" id="UP000450000"/>
    </source>
</evidence>
<gene>
    <name evidence="2" type="ORF">F7Q99_15070</name>
</gene>
<sequence length="450" mass="48690">MPIAEDPEPRPAEGREPGGSDPSEAGGKDPFAGLVLDEEFVRSAAVKEQSGRTRVLAARWKHTPPVDPGGRRSVNEGPAATKRRFGRRPKLQVVDPWGNPRPPKRRRLEWRTPLFIVLTIAVLLAALNVDGLRNWYADHYGESSGTAPSAATTPAPTVAPETAKPTAAPPSVDPKQPTVTRPWAGSPAETWPTGAAGIEIPAAQAVGVFDEDQVTAQLKLVKDFLVAANLDPQVIAGGKPDGALAMMDRAAQEKPSRALASPDAEHDPTSWFPRFDPREAIPVGDTVKVQGWMKFESDGDRGLLVHTDYTFVYAVRPGPEAEQRAAASPTARPSAPDAPSDGTAKPVSWTLSPADDVAGDTWTARTIVRRATDFRFYDPGKYRANPQKINISMTKSNFGNSSCDTTDGYFHPQFRQFARPHPEVTGPKVDPYDHSQELETGHGCHQTSRS</sequence>
<feature type="compositionally biased region" description="Basic and acidic residues" evidence="1">
    <location>
        <begin position="7"/>
        <end position="18"/>
    </location>
</feature>
<feature type="region of interest" description="Disordered" evidence="1">
    <location>
        <begin position="1"/>
        <end position="32"/>
    </location>
</feature>
<feature type="region of interest" description="Disordered" evidence="1">
    <location>
        <begin position="419"/>
        <end position="450"/>
    </location>
</feature>
<protein>
    <submittedName>
        <fullName evidence="2">Uncharacterized protein</fullName>
    </submittedName>
</protein>
<evidence type="ECO:0000256" key="1">
    <source>
        <dbReference type="SAM" id="MobiDB-lite"/>
    </source>
</evidence>
<feature type="region of interest" description="Disordered" evidence="1">
    <location>
        <begin position="52"/>
        <end position="105"/>
    </location>
</feature>
<dbReference type="Proteomes" id="UP000450000">
    <property type="component" value="Unassembled WGS sequence"/>
</dbReference>
<organism evidence="2 3">
    <name type="scientific">Streptomyces kaniharaensis</name>
    <dbReference type="NCBI Taxonomy" id="212423"/>
    <lineage>
        <taxon>Bacteria</taxon>
        <taxon>Bacillati</taxon>
        <taxon>Actinomycetota</taxon>
        <taxon>Actinomycetes</taxon>
        <taxon>Kitasatosporales</taxon>
        <taxon>Streptomycetaceae</taxon>
        <taxon>Streptomyces</taxon>
    </lineage>
</organism>
<dbReference type="AlphaFoldDB" id="A0A6N7KVD4"/>
<feature type="compositionally biased region" description="Low complexity" evidence="1">
    <location>
        <begin position="324"/>
        <end position="341"/>
    </location>
</feature>
<dbReference type="EMBL" id="WBOF01000001">
    <property type="protein sequence ID" value="MQS13553.1"/>
    <property type="molecule type" value="Genomic_DNA"/>
</dbReference>
<dbReference type="RefSeq" id="WP_153461899.1">
    <property type="nucleotide sequence ID" value="NZ_WBOF01000001.1"/>
</dbReference>
<keyword evidence="3" id="KW-1185">Reference proteome</keyword>
<feature type="region of interest" description="Disordered" evidence="1">
    <location>
        <begin position="252"/>
        <end position="277"/>
    </location>
</feature>
<dbReference type="OrthoDB" id="3419910at2"/>